<dbReference type="EMBL" id="LDSN01000036">
    <property type="protein sequence ID" value="KTT16894.1"/>
    <property type="molecule type" value="Genomic_DNA"/>
</dbReference>
<accession>A0AAJ0LIR0</accession>
<name>A0AAJ0LIR0_9PSED</name>
<comment type="caution">
    <text evidence="1">The sequence shown here is derived from an EMBL/GenBank/DDBJ whole genome shotgun (WGS) entry which is preliminary data.</text>
</comment>
<protein>
    <recommendedName>
        <fullName evidence="3">Tail sheath protein subtilisin-like domain-containing protein</fullName>
    </recommendedName>
</protein>
<dbReference type="Proteomes" id="UP000071644">
    <property type="component" value="Unassembled WGS sequence"/>
</dbReference>
<evidence type="ECO:0008006" key="3">
    <source>
        <dbReference type="Google" id="ProtNLM"/>
    </source>
</evidence>
<dbReference type="AlphaFoldDB" id="A0AAJ0LIR0"/>
<sequence length="542" mass="58287">MTVPFSRTVDKRSAVQLNPINDKSEQPSVSTVAHNMAITGRFNRGRIDKVFAVSRGKEARVLGAPQSLSVSKLGEAYVHITEALKKGTVQAIVSRLVSDSAKNQLMVASAVKSTADVWTLVDEEAGASGGYLIALKHLECFSEGVRAEIHARVTLDSTGTAVDTKTIVLQLRDVVSNAIVLGPYEGSLDPTALDEFGQSAYIGDIVSQSTDLLEVVDVADNASVAPDCVFYGKKDNKDVFASKDLKYFTEGDTVYTTAELDKAINRLKRSRPSFTYICSGGTENVALISRLLGLGADINKQVAWDIPGRMTPEAAKVFYESVGGATDSIYSQAYWAPISANNPVIGGKAIMGTSGQQIGYRCARNAQTNAKGIAPRNFPIAGSDYAVDRINMTQVYEPEVDELEMLAGSRINPVIFMDYPSGPKYAWIDSLTGAQTNGATKLISVTEMATYVDDTLASAAQEKLQKPMATAIEDMTKFAGTFLAALQSAKWLQPSAELGGACYSASFEPNAANPFEKMDMSTSICYDGNARVIEMQQSIVRK</sequence>
<gene>
    <name evidence="1" type="ORF">NS96R_14170</name>
</gene>
<dbReference type="RefSeq" id="WP_058639011.1">
    <property type="nucleotide sequence ID" value="NZ_LDSN01000036.1"/>
</dbReference>
<reference evidence="1 2" key="1">
    <citation type="journal article" date="2016" name="Front. Microbiol.">
        <title>Genomic Resource of Rice Seed Associated Bacteria.</title>
        <authorList>
            <person name="Midha S."/>
            <person name="Bansal K."/>
            <person name="Sharma S."/>
            <person name="Kumar N."/>
            <person name="Patil P.P."/>
            <person name="Chaudhry V."/>
            <person name="Patil P.B."/>
        </authorList>
    </citation>
    <scope>NUCLEOTIDE SEQUENCE [LARGE SCALE GENOMIC DNA]</scope>
    <source>
        <strain evidence="1 2">NS96</strain>
    </source>
</reference>
<evidence type="ECO:0000313" key="1">
    <source>
        <dbReference type="EMBL" id="KTT16894.1"/>
    </source>
</evidence>
<proteinExistence type="predicted"/>
<evidence type="ECO:0000313" key="2">
    <source>
        <dbReference type="Proteomes" id="UP000071644"/>
    </source>
</evidence>
<organism evidence="1 2">
    <name type="scientific">Pseudomonas parafulva</name>
    <dbReference type="NCBI Taxonomy" id="157782"/>
    <lineage>
        <taxon>Bacteria</taxon>
        <taxon>Pseudomonadati</taxon>
        <taxon>Pseudomonadota</taxon>
        <taxon>Gammaproteobacteria</taxon>
        <taxon>Pseudomonadales</taxon>
        <taxon>Pseudomonadaceae</taxon>
        <taxon>Pseudomonas</taxon>
    </lineage>
</organism>